<accession>A0A0F6RCB1</accession>
<dbReference type="PANTHER" id="PTHR35175:SF1">
    <property type="entry name" value="OXIDOREDUCTASE"/>
    <property type="match status" value="1"/>
</dbReference>
<dbReference type="OrthoDB" id="8911262at2"/>
<name>A0A0F6RCB1_9GAMM</name>
<dbReference type="AlphaFoldDB" id="A0A0F6RCB1"/>
<organism evidence="1 2">
    <name type="scientific">Kangiella geojedonensis</name>
    <dbReference type="NCBI Taxonomy" id="914150"/>
    <lineage>
        <taxon>Bacteria</taxon>
        <taxon>Pseudomonadati</taxon>
        <taxon>Pseudomonadota</taxon>
        <taxon>Gammaproteobacteria</taxon>
        <taxon>Kangiellales</taxon>
        <taxon>Kangiellaceae</taxon>
        <taxon>Kangiella</taxon>
    </lineage>
</organism>
<keyword evidence="2" id="KW-1185">Reference proteome</keyword>
<dbReference type="KEGG" id="kge:TQ33_0898"/>
<reference evidence="1 2" key="1">
    <citation type="submission" date="2015-02" db="EMBL/GenBank/DDBJ databases">
        <title>Complete genome sequence of Kangiella geojedonensis strain YCS-5T.</title>
        <authorList>
            <person name="Kim K.M."/>
        </authorList>
    </citation>
    <scope>NUCLEOTIDE SEQUENCE [LARGE SCALE GENOMIC DNA]</scope>
    <source>
        <strain evidence="1 2">YCS-5</strain>
    </source>
</reference>
<proteinExistence type="predicted"/>
<dbReference type="InterPro" id="IPR010710">
    <property type="entry name" value="DUF1289"/>
</dbReference>
<dbReference type="EMBL" id="CP010975">
    <property type="protein sequence ID" value="AKE51866.1"/>
    <property type="molecule type" value="Genomic_DNA"/>
</dbReference>
<dbReference type="Proteomes" id="UP000034071">
    <property type="component" value="Chromosome"/>
</dbReference>
<protein>
    <recommendedName>
        <fullName evidence="3">Fe-S protein</fullName>
    </recommendedName>
</protein>
<evidence type="ECO:0000313" key="2">
    <source>
        <dbReference type="Proteomes" id="UP000034071"/>
    </source>
</evidence>
<dbReference type="PATRIC" id="fig|914150.5.peg.911"/>
<dbReference type="Pfam" id="PF06945">
    <property type="entry name" value="DUF1289"/>
    <property type="match status" value="1"/>
</dbReference>
<evidence type="ECO:0008006" key="3">
    <source>
        <dbReference type="Google" id="ProtNLM"/>
    </source>
</evidence>
<dbReference type="PANTHER" id="PTHR35175">
    <property type="entry name" value="DUF1289 DOMAIN-CONTAINING PROTEIN"/>
    <property type="match status" value="1"/>
</dbReference>
<sequence length="65" mass="7227">MSISTKGKRSPTASPCIGTCSTVLGDEVCRGCGRTFDEVLNWHNFSDNEKKAVNFRLKMEGKLKF</sequence>
<gene>
    <name evidence="1" type="ORF">TQ33_0898</name>
</gene>
<dbReference type="STRING" id="914150.TQ33_0898"/>
<dbReference type="HOGENOM" id="CLU_162538_4_1_6"/>
<evidence type="ECO:0000313" key="1">
    <source>
        <dbReference type="EMBL" id="AKE51866.1"/>
    </source>
</evidence>
<dbReference type="RefSeq" id="WP_046560997.1">
    <property type="nucleotide sequence ID" value="NZ_CP010975.1"/>
</dbReference>